<keyword evidence="1" id="KW-0418">Kinase</keyword>
<keyword evidence="4" id="KW-0067">ATP-binding</keyword>
<dbReference type="InterPro" id="IPR003594">
    <property type="entry name" value="HATPase_dom"/>
</dbReference>
<accession>A0A8A4TIY4</accession>
<sequence>MGSEERPQAVPQEPKTDPNEAPCPGAGVNEKIDRLGLHLHFGSRFDLVDRAILSLKAYLAGEAEDRIALFEVEVVAREALVNAVRHGNGEHPERMVRFDCRVTADRLTMFVADEGPGFDWRTKMDQGSVPPDQTCGRGLLIMKAYGFGMRHNEAGNELELTKPLASSPSEAAEETADRTLMGSKTSE</sequence>
<keyword evidence="1" id="KW-0808">Transferase</keyword>
<organism evidence="4 5">
    <name type="scientific">Sulfidibacter corallicola</name>
    <dbReference type="NCBI Taxonomy" id="2818388"/>
    <lineage>
        <taxon>Bacteria</taxon>
        <taxon>Pseudomonadati</taxon>
        <taxon>Acidobacteriota</taxon>
        <taxon>Holophagae</taxon>
        <taxon>Acanthopleuribacterales</taxon>
        <taxon>Acanthopleuribacteraceae</taxon>
        <taxon>Sulfidibacter</taxon>
    </lineage>
</organism>
<dbReference type="PANTHER" id="PTHR35526:SF3">
    <property type="entry name" value="ANTI-SIGMA-F FACTOR RSBW"/>
    <property type="match status" value="1"/>
</dbReference>
<dbReference type="AlphaFoldDB" id="A0A8A4TIY4"/>
<dbReference type="SUPFAM" id="SSF55874">
    <property type="entry name" value="ATPase domain of HSP90 chaperone/DNA topoisomerase II/histidine kinase"/>
    <property type="match status" value="1"/>
</dbReference>
<dbReference type="Pfam" id="PF13581">
    <property type="entry name" value="HATPase_c_2"/>
    <property type="match status" value="1"/>
</dbReference>
<dbReference type="RefSeq" id="WP_237378409.1">
    <property type="nucleotide sequence ID" value="NZ_CP071793.1"/>
</dbReference>
<evidence type="ECO:0000259" key="3">
    <source>
        <dbReference type="Pfam" id="PF13581"/>
    </source>
</evidence>
<dbReference type="CDD" id="cd16936">
    <property type="entry name" value="HATPase_RsbW-like"/>
    <property type="match status" value="1"/>
</dbReference>
<proteinExistence type="predicted"/>
<gene>
    <name evidence="4" type="ORF">J3U87_24520</name>
</gene>
<feature type="region of interest" description="Disordered" evidence="2">
    <location>
        <begin position="1"/>
        <end position="27"/>
    </location>
</feature>
<evidence type="ECO:0000256" key="2">
    <source>
        <dbReference type="SAM" id="MobiDB-lite"/>
    </source>
</evidence>
<evidence type="ECO:0000313" key="5">
    <source>
        <dbReference type="Proteomes" id="UP000663929"/>
    </source>
</evidence>
<keyword evidence="1" id="KW-0723">Serine/threonine-protein kinase</keyword>
<evidence type="ECO:0000256" key="1">
    <source>
        <dbReference type="ARBA" id="ARBA00022527"/>
    </source>
</evidence>
<evidence type="ECO:0000313" key="4">
    <source>
        <dbReference type="EMBL" id="QTD48758.1"/>
    </source>
</evidence>
<keyword evidence="5" id="KW-1185">Reference proteome</keyword>
<dbReference type="InterPro" id="IPR050267">
    <property type="entry name" value="Anti-sigma-factor_SerPK"/>
</dbReference>
<feature type="region of interest" description="Disordered" evidence="2">
    <location>
        <begin position="162"/>
        <end position="187"/>
    </location>
</feature>
<dbReference type="EMBL" id="CP071793">
    <property type="protein sequence ID" value="QTD48758.1"/>
    <property type="molecule type" value="Genomic_DNA"/>
</dbReference>
<dbReference type="PANTHER" id="PTHR35526">
    <property type="entry name" value="ANTI-SIGMA-F FACTOR RSBW-RELATED"/>
    <property type="match status" value="1"/>
</dbReference>
<name>A0A8A4TIY4_SULCO</name>
<dbReference type="Gene3D" id="3.30.565.10">
    <property type="entry name" value="Histidine kinase-like ATPase, C-terminal domain"/>
    <property type="match status" value="1"/>
</dbReference>
<dbReference type="GO" id="GO:0004674">
    <property type="term" value="F:protein serine/threonine kinase activity"/>
    <property type="evidence" value="ECO:0007669"/>
    <property type="project" value="UniProtKB-KW"/>
</dbReference>
<dbReference type="Proteomes" id="UP000663929">
    <property type="component" value="Chromosome"/>
</dbReference>
<protein>
    <submittedName>
        <fullName evidence="4">ATP-binding protein</fullName>
    </submittedName>
</protein>
<dbReference type="GO" id="GO:0005524">
    <property type="term" value="F:ATP binding"/>
    <property type="evidence" value="ECO:0007669"/>
    <property type="project" value="UniProtKB-KW"/>
</dbReference>
<dbReference type="KEGG" id="scor:J3U87_24520"/>
<feature type="domain" description="Histidine kinase/HSP90-like ATPase" evidence="3">
    <location>
        <begin position="47"/>
        <end position="162"/>
    </location>
</feature>
<keyword evidence="4" id="KW-0547">Nucleotide-binding</keyword>
<dbReference type="InterPro" id="IPR036890">
    <property type="entry name" value="HATPase_C_sf"/>
</dbReference>
<reference evidence="4" key="1">
    <citation type="submission" date="2021-03" db="EMBL/GenBank/DDBJ databases">
        <title>Acanthopleuribacteraceae sp. M133.</title>
        <authorList>
            <person name="Wang G."/>
        </authorList>
    </citation>
    <scope>NUCLEOTIDE SEQUENCE</scope>
    <source>
        <strain evidence="4">M133</strain>
    </source>
</reference>